<sequence>MGGLLARLVALGRYVTPDEAIWVYRSLRFREALLAGRWADTLVAGHPGVTTTWLGALGMSVQMAFDGGARAAYDWLTTMAGLTPENVEAFRRLALLLSGGRVAVALVNALGIVAVYWLARRLWGGPAALLAALFLAFDPFLAGLSGLLHVDGLSATFSTLALLLLISGIHARETPEAKRRLWLALAGAAAGLAVLSKTPTLLLLPLSGAAMLWPVACDRDRPARSRLLRFVFDALAWGAALLATVVVLYPALWVAPLDVLAMVGGSANRHLDEALRETFFMGRIAFDHGPLFYPVVLLWRLSPVVWLALIPAVGWVIDRRRRALSTDAVWPVALLLLWVVLFLLAITPAAKKFDRYILPVVPALLILAAVAWAGWVKAWPRLGGRLLTVLAAGQMIYWLAFAAYPLTAYNPLVGGARTAVAMLPIGWGEGIGAAARRLAATQPGVVAERAMAGVVPSLAPFFPGQTLVAGLDDPATADYVIVTLGGRQLDPAGVAAQTAGLELLSTEHFGGLDQAWTYRNPTPVAAAVPPPLSDAITFGERITLTAFGRQVASDLLTLALRWRRGAPPAADERFTLRLAVQDTAGNVWVAQEADLLNDVAFFPPDWATDESGTVRYRLELPPGMPPATYQVMLSVIDRNTNGQLPARGAAGELLGVMVNVGEIVTPAPETVVTATRMQIAVAGGRMWLDGRLQLLGAGQTAGEALAGSRLPVELFWHVPQGTLPPGLELAWTLRDATGTARPVHTSPLSRYDTGLWRTGESIHEMYRVPLPPDLPPGPYSLEIALVTPAAGVSEEPYRLADVQINNIERHYEAEVAVPFAVSFGALDLLGLATADLSARPGESPEVTLYWQKRAPHGEVYSVFVHVLDEAGAIVQQADHWPGGLPTDILDAGQIVTDRFPIPLPADLPPGDYRLRVGLYSADSGLRLPVLGADDTSAIGETGDSVMLPAVLRVRP</sequence>
<keyword evidence="2" id="KW-1003">Cell membrane</keyword>
<dbReference type="AlphaFoldDB" id="A0A160SZP9"/>
<dbReference type="GO" id="GO:0016763">
    <property type="term" value="F:pentosyltransferase activity"/>
    <property type="evidence" value="ECO:0007669"/>
    <property type="project" value="TreeGrafter"/>
</dbReference>
<feature type="transmembrane region" description="Helical" evidence="8">
    <location>
        <begin position="329"/>
        <end position="350"/>
    </location>
</feature>
<evidence type="ECO:0000256" key="3">
    <source>
        <dbReference type="ARBA" id="ARBA00022676"/>
    </source>
</evidence>
<feature type="transmembrane region" description="Helical" evidence="8">
    <location>
        <begin position="230"/>
        <end position="252"/>
    </location>
</feature>
<dbReference type="PANTHER" id="PTHR33908">
    <property type="entry name" value="MANNOSYLTRANSFERASE YKCB-RELATED"/>
    <property type="match status" value="1"/>
</dbReference>
<gene>
    <name evidence="10" type="ORF">CFX0092_A0684</name>
</gene>
<proteinExistence type="predicted"/>
<dbReference type="InterPro" id="IPR038731">
    <property type="entry name" value="RgtA/B/C-like"/>
</dbReference>
<feature type="domain" description="Glycosyltransferase RgtA/B/C/D-like" evidence="9">
    <location>
        <begin position="100"/>
        <end position="213"/>
    </location>
</feature>
<evidence type="ECO:0000313" key="10">
    <source>
        <dbReference type="EMBL" id="CUS02562.2"/>
    </source>
</evidence>
<evidence type="ECO:0000256" key="6">
    <source>
        <dbReference type="ARBA" id="ARBA00022989"/>
    </source>
</evidence>
<keyword evidence="6 8" id="KW-1133">Transmembrane helix</keyword>
<evidence type="ECO:0000313" key="11">
    <source>
        <dbReference type="Proteomes" id="UP000215027"/>
    </source>
</evidence>
<keyword evidence="5 8" id="KW-0812">Transmembrane</keyword>
<keyword evidence="7 8" id="KW-0472">Membrane</keyword>
<reference evidence="10" key="1">
    <citation type="submission" date="2016-01" db="EMBL/GenBank/DDBJ databases">
        <authorList>
            <person name="Mcilroy J.S."/>
            <person name="Karst M S."/>
            <person name="Albertsen M."/>
        </authorList>
    </citation>
    <scope>NUCLEOTIDE SEQUENCE</scope>
    <source>
        <strain evidence="10">Cfx-K</strain>
    </source>
</reference>
<dbReference type="GO" id="GO:0009103">
    <property type="term" value="P:lipopolysaccharide biosynthetic process"/>
    <property type="evidence" value="ECO:0007669"/>
    <property type="project" value="UniProtKB-ARBA"/>
</dbReference>
<evidence type="ECO:0000256" key="4">
    <source>
        <dbReference type="ARBA" id="ARBA00022679"/>
    </source>
</evidence>
<keyword evidence="3" id="KW-0328">Glycosyltransferase</keyword>
<dbReference type="PANTHER" id="PTHR33908:SF11">
    <property type="entry name" value="MEMBRANE PROTEIN"/>
    <property type="match status" value="1"/>
</dbReference>
<evidence type="ECO:0000256" key="8">
    <source>
        <dbReference type="SAM" id="Phobius"/>
    </source>
</evidence>
<evidence type="ECO:0000256" key="7">
    <source>
        <dbReference type="ARBA" id="ARBA00023136"/>
    </source>
</evidence>
<evidence type="ECO:0000256" key="5">
    <source>
        <dbReference type="ARBA" id="ARBA00022692"/>
    </source>
</evidence>
<organism evidence="10 11">
    <name type="scientific">Candidatus Promineifilum breve</name>
    <dbReference type="NCBI Taxonomy" id="1806508"/>
    <lineage>
        <taxon>Bacteria</taxon>
        <taxon>Bacillati</taxon>
        <taxon>Chloroflexota</taxon>
        <taxon>Ardenticatenia</taxon>
        <taxon>Candidatus Promineifilales</taxon>
        <taxon>Candidatus Promineifilaceae</taxon>
        <taxon>Candidatus Promineifilum</taxon>
    </lineage>
</organism>
<dbReference type="InterPro" id="IPR050297">
    <property type="entry name" value="LipidA_mod_glycosyltrf_83"/>
</dbReference>
<dbReference type="EMBL" id="LN890655">
    <property type="protein sequence ID" value="CUS02562.2"/>
    <property type="molecule type" value="Genomic_DNA"/>
</dbReference>
<name>A0A160SZP9_9CHLR</name>
<evidence type="ECO:0000256" key="2">
    <source>
        <dbReference type="ARBA" id="ARBA00022475"/>
    </source>
</evidence>
<feature type="transmembrane region" description="Helical" evidence="8">
    <location>
        <begin position="126"/>
        <end position="146"/>
    </location>
</feature>
<feature type="transmembrane region" description="Helical" evidence="8">
    <location>
        <begin position="152"/>
        <end position="169"/>
    </location>
</feature>
<accession>A0A160SZP9</accession>
<dbReference type="Pfam" id="PF13231">
    <property type="entry name" value="PMT_2"/>
    <property type="match status" value="1"/>
</dbReference>
<feature type="transmembrane region" description="Helical" evidence="8">
    <location>
        <begin position="356"/>
        <end position="375"/>
    </location>
</feature>
<protein>
    <recommendedName>
        <fullName evidence="9">Glycosyltransferase RgtA/B/C/D-like domain-containing protein</fullName>
    </recommendedName>
</protein>
<evidence type="ECO:0000259" key="9">
    <source>
        <dbReference type="Pfam" id="PF13231"/>
    </source>
</evidence>
<dbReference type="GO" id="GO:0005886">
    <property type="term" value="C:plasma membrane"/>
    <property type="evidence" value="ECO:0007669"/>
    <property type="project" value="UniProtKB-SubCell"/>
</dbReference>
<feature type="transmembrane region" description="Helical" evidence="8">
    <location>
        <begin position="93"/>
        <end position="119"/>
    </location>
</feature>
<keyword evidence="11" id="KW-1185">Reference proteome</keyword>
<comment type="subcellular location">
    <subcellularLocation>
        <location evidence="1">Cell membrane</location>
        <topology evidence="1">Multi-pass membrane protein</topology>
    </subcellularLocation>
</comment>
<dbReference type="KEGG" id="pbf:CFX0092_A0684"/>
<feature type="transmembrane region" description="Helical" evidence="8">
    <location>
        <begin position="387"/>
        <end position="406"/>
    </location>
</feature>
<keyword evidence="4" id="KW-0808">Transferase</keyword>
<evidence type="ECO:0000256" key="1">
    <source>
        <dbReference type="ARBA" id="ARBA00004651"/>
    </source>
</evidence>
<feature type="transmembrane region" description="Helical" evidence="8">
    <location>
        <begin position="297"/>
        <end position="317"/>
    </location>
</feature>
<dbReference type="Proteomes" id="UP000215027">
    <property type="component" value="Chromosome I"/>
</dbReference>